<evidence type="ECO:0000313" key="7">
    <source>
        <dbReference type="Proteomes" id="UP000319212"/>
    </source>
</evidence>
<accession>A0A502DHW4</accession>
<dbReference type="SUPFAM" id="SSF53474">
    <property type="entry name" value="alpha/beta-Hydrolases"/>
    <property type="match status" value="1"/>
</dbReference>
<dbReference type="GO" id="GO:0004301">
    <property type="term" value="F:epoxide hydrolase activity"/>
    <property type="evidence" value="ECO:0007669"/>
    <property type="project" value="TreeGrafter"/>
</dbReference>
<dbReference type="InterPro" id="IPR016292">
    <property type="entry name" value="Epoxide_hydrolase"/>
</dbReference>
<dbReference type="PIRSF" id="PIRSF001112">
    <property type="entry name" value="Epoxide_hydrolase"/>
    <property type="match status" value="1"/>
</dbReference>
<dbReference type="Gene3D" id="3.40.50.1820">
    <property type="entry name" value="alpha/beta hydrolase"/>
    <property type="match status" value="1"/>
</dbReference>
<dbReference type="RefSeq" id="WP_140844997.1">
    <property type="nucleotide sequence ID" value="NZ_RCZI01000008.1"/>
</dbReference>
<dbReference type="Proteomes" id="UP000319212">
    <property type="component" value="Unassembled WGS sequence"/>
</dbReference>
<evidence type="ECO:0000259" key="5">
    <source>
        <dbReference type="Pfam" id="PF06441"/>
    </source>
</evidence>
<sequence length="399" mass="45215">MTTHPPVPNDVGVAEAIVPFKVELPQEAVDDLKRRLATARWPDRETVDDWSQGVPLARAQALLARWRDGYDWRIFEARINTFPQFRTRIDGLGIHFLHVRSANPDALPILLTHGWPGSVVEFLNMIGPLVDPVAHGGKASDAFHVVVPSLPGHGFSDRPTEVGWDRFRTASAWGELMRRLGYERWVAQGGDWGSTITHVLAQQRPAGLVAAHVNWQLVVPVEPPADMTPEESAVYSDIQRHAESRGKLAGYFRKQATRPQTIAYALVDSPLAQANWIYEKLHDWTDHEEDFDALPLDEMLDNISLYWFTKTAGSAARFYWENSRSVQPFSLNAGRIELPMAATVFPKETIKPPRAWAEALWSKLFYWNVAEKGGHFPAWEQPLIFTNELRTAFRPARKF</sequence>
<dbReference type="PANTHER" id="PTHR21661:SF35">
    <property type="entry name" value="EPOXIDE HYDROLASE"/>
    <property type="match status" value="1"/>
</dbReference>
<dbReference type="GO" id="GO:0097176">
    <property type="term" value="P:epoxide metabolic process"/>
    <property type="evidence" value="ECO:0007669"/>
    <property type="project" value="TreeGrafter"/>
</dbReference>
<comment type="caution">
    <text evidence="6">The sequence shown here is derived from an EMBL/GenBank/DDBJ whole genome shotgun (WGS) entry which is preliminary data.</text>
</comment>
<evidence type="ECO:0000256" key="3">
    <source>
        <dbReference type="ARBA" id="ARBA00022801"/>
    </source>
</evidence>
<feature type="active site" description="Proton donor" evidence="4">
    <location>
        <position position="319"/>
    </location>
</feature>
<evidence type="ECO:0000313" key="6">
    <source>
        <dbReference type="EMBL" id="TPG23696.1"/>
    </source>
</evidence>
<evidence type="ECO:0000256" key="2">
    <source>
        <dbReference type="ARBA" id="ARBA00022797"/>
    </source>
</evidence>
<organism evidence="6 7">
    <name type="scientific">Variovorax guangxiensis</name>
    <dbReference type="NCBI Taxonomy" id="1775474"/>
    <lineage>
        <taxon>Bacteria</taxon>
        <taxon>Pseudomonadati</taxon>
        <taxon>Pseudomonadota</taxon>
        <taxon>Betaproteobacteria</taxon>
        <taxon>Burkholderiales</taxon>
        <taxon>Comamonadaceae</taxon>
        <taxon>Variovorax</taxon>
    </lineage>
</organism>
<dbReference type="InterPro" id="IPR000639">
    <property type="entry name" value="Epox_hydrolase-like"/>
</dbReference>
<reference evidence="6 7" key="1">
    <citation type="journal article" date="2019" name="Environ. Microbiol.">
        <title>Species interactions and distinct microbial communities in high Arctic permafrost affected cryosols are associated with the CH4 and CO2 gas fluxes.</title>
        <authorList>
            <person name="Altshuler I."/>
            <person name="Hamel J."/>
            <person name="Turney S."/>
            <person name="Magnuson E."/>
            <person name="Levesque R."/>
            <person name="Greer C."/>
            <person name="Whyte L.G."/>
        </authorList>
    </citation>
    <scope>NUCLEOTIDE SEQUENCE [LARGE SCALE GENOMIC DNA]</scope>
    <source>
        <strain evidence="6 7">S06.C</strain>
    </source>
</reference>
<feature type="domain" description="Epoxide hydrolase N-terminal" evidence="5">
    <location>
        <begin position="18"/>
        <end position="122"/>
    </location>
</feature>
<keyword evidence="3 6" id="KW-0378">Hydrolase</keyword>
<feature type="active site" description="Proton acceptor" evidence="4">
    <location>
        <position position="375"/>
    </location>
</feature>
<keyword evidence="2" id="KW-0058">Aromatic hydrocarbons catabolism</keyword>
<feature type="active site" description="Nucleophile" evidence="4">
    <location>
        <position position="191"/>
    </location>
</feature>
<evidence type="ECO:0000256" key="1">
    <source>
        <dbReference type="ARBA" id="ARBA00010088"/>
    </source>
</evidence>
<dbReference type="OrthoDB" id="9780765at2"/>
<comment type="similarity">
    <text evidence="1">Belongs to the peptidase S33 family.</text>
</comment>
<dbReference type="InterPro" id="IPR010497">
    <property type="entry name" value="Epoxide_hydro_N"/>
</dbReference>
<evidence type="ECO:0000256" key="4">
    <source>
        <dbReference type="PIRSR" id="PIRSR001112-1"/>
    </source>
</evidence>
<dbReference type="PRINTS" id="PR00412">
    <property type="entry name" value="EPOXHYDRLASE"/>
</dbReference>
<proteinExistence type="inferred from homology"/>
<protein>
    <submittedName>
        <fullName evidence="6">Epoxide hydrolase</fullName>
    </submittedName>
</protein>
<dbReference type="Pfam" id="PF06441">
    <property type="entry name" value="EHN"/>
    <property type="match status" value="1"/>
</dbReference>
<name>A0A502DHW4_9BURK</name>
<dbReference type="AlphaFoldDB" id="A0A502DHW4"/>
<dbReference type="PANTHER" id="PTHR21661">
    <property type="entry name" value="EPOXIDE HYDROLASE 1-RELATED"/>
    <property type="match status" value="1"/>
</dbReference>
<gene>
    <name evidence="6" type="ORF">EAH82_20115</name>
</gene>
<dbReference type="InterPro" id="IPR029058">
    <property type="entry name" value="AB_hydrolase_fold"/>
</dbReference>
<dbReference type="EMBL" id="RCZI01000008">
    <property type="protein sequence ID" value="TPG23696.1"/>
    <property type="molecule type" value="Genomic_DNA"/>
</dbReference>